<proteinExistence type="predicted"/>
<sequence length="210" mass="22425">MPEAKTQACGQLGQASSLEAPWADGCLYADDKLIRVLSPDQVMGTNPATFSGYFDDHIRRFLSRYAAMPLIVQLGDIQKLCTGNPDDYSLSCEGSSAIHFQPTAGEVFTCTGPFLQGDTAVMHRICAAMNRGTLLQAGGEVQPSVSHSSYYTNDIHNVHSSAVHGAQQGGLGYAFSKDDIEPSIDDAVSGLICTESDDVEELKIFVGGRA</sequence>
<accession>A0A9Q9AXK9</accession>
<dbReference type="PANTHER" id="PTHR38165:SF1">
    <property type="entry name" value="GLUCANASE B"/>
    <property type="match status" value="1"/>
</dbReference>
<dbReference type="PANTHER" id="PTHR38165">
    <property type="match status" value="1"/>
</dbReference>
<dbReference type="Pfam" id="PF16483">
    <property type="entry name" value="Glyco_hydro_64"/>
    <property type="match status" value="1"/>
</dbReference>
<evidence type="ECO:0000313" key="2">
    <source>
        <dbReference type="EMBL" id="USW53938.1"/>
    </source>
</evidence>
<evidence type="ECO:0000259" key="1">
    <source>
        <dbReference type="PROSITE" id="PS52006"/>
    </source>
</evidence>
<evidence type="ECO:0000313" key="3">
    <source>
        <dbReference type="Proteomes" id="UP001056384"/>
    </source>
</evidence>
<gene>
    <name evidence="2" type="ORF">Slin15195_G072570</name>
</gene>
<dbReference type="InterPro" id="IPR032477">
    <property type="entry name" value="Glyco_hydro_64"/>
</dbReference>
<dbReference type="AlphaFoldDB" id="A0A9Q9AXK9"/>
<dbReference type="Gene3D" id="3.30.920.50">
    <property type="entry name" value="Beta-1,3-glucanase, C-terminal domain"/>
    <property type="match status" value="1"/>
</dbReference>
<feature type="domain" description="GH64" evidence="1">
    <location>
        <begin position="1"/>
        <end position="186"/>
    </location>
</feature>
<dbReference type="PROSITE" id="PS52006">
    <property type="entry name" value="GH64"/>
    <property type="match status" value="1"/>
</dbReference>
<dbReference type="InterPro" id="IPR037398">
    <property type="entry name" value="Glyco_hydro_64_fam"/>
</dbReference>
<protein>
    <submittedName>
        <fullName evidence="2">Beta-1,3-glucanase, Osmotin/thaumatin-like superfamily, glucan endo-1,3-beta-glucosidase</fullName>
    </submittedName>
</protein>
<name>A0A9Q9AXK9_9PEZI</name>
<organism evidence="2 3">
    <name type="scientific">Septoria linicola</name>
    <dbReference type="NCBI Taxonomy" id="215465"/>
    <lineage>
        <taxon>Eukaryota</taxon>
        <taxon>Fungi</taxon>
        <taxon>Dikarya</taxon>
        <taxon>Ascomycota</taxon>
        <taxon>Pezizomycotina</taxon>
        <taxon>Dothideomycetes</taxon>
        <taxon>Dothideomycetidae</taxon>
        <taxon>Mycosphaerellales</taxon>
        <taxon>Mycosphaerellaceae</taxon>
        <taxon>Septoria</taxon>
    </lineage>
</organism>
<keyword evidence="3" id="KW-1185">Reference proteome</keyword>
<reference evidence="2" key="1">
    <citation type="submission" date="2022-06" db="EMBL/GenBank/DDBJ databases">
        <title>Complete genome sequences of two strains of the flax pathogen Septoria linicola.</title>
        <authorList>
            <person name="Lapalu N."/>
            <person name="Simon A."/>
            <person name="Demenou B."/>
            <person name="Paumier D."/>
            <person name="Guillot M.-P."/>
            <person name="Gout L."/>
            <person name="Valade R."/>
        </authorList>
    </citation>
    <scope>NUCLEOTIDE SEQUENCE</scope>
    <source>
        <strain evidence="2">SE15195</strain>
    </source>
</reference>
<dbReference type="Proteomes" id="UP001056384">
    <property type="component" value="Chromosome 5"/>
</dbReference>
<dbReference type="EMBL" id="CP099422">
    <property type="protein sequence ID" value="USW53938.1"/>
    <property type="molecule type" value="Genomic_DNA"/>
</dbReference>
<dbReference type="InterPro" id="IPR042517">
    <property type="entry name" value="Glyco_hydro_64_N_2"/>
</dbReference>